<feature type="region of interest" description="Disordered" evidence="1">
    <location>
        <begin position="84"/>
        <end position="130"/>
    </location>
</feature>
<dbReference type="Gramene" id="KFK33887">
    <property type="protein sequence ID" value="KFK33887"/>
    <property type="gene ID" value="AALP_AA5G073100"/>
</dbReference>
<evidence type="ECO:0000313" key="3">
    <source>
        <dbReference type="Proteomes" id="UP000029120"/>
    </source>
</evidence>
<evidence type="ECO:0000313" key="2">
    <source>
        <dbReference type="EMBL" id="KFK33887.1"/>
    </source>
</evidence>
<dbReference type="AlphaFoldDB" id="A0A087GVI5"/>
<dbReference type="Proteomes" id="UP000029120">
    <property type="component" value="Chromosome 5"/>
</dbReference>
<organism evidence="2 3">
    <name type="scientific">Arabis alpina</name>
    <name type="common">Alpine rock-cress</name>
    <dbReference type="NCBI Taxonomy" id="50452"/>
    <lineage>
        <taxon>Eukaryota</taxon>
        <taxon>Viridiplantae</taxon>
        <taxon>Streptophyta</taxon>
        <taxon>Embryophyta</taxon>
        <taxon>Tracheophyta</taxon>
        <taxon>Spermatophyta</taxon>
        <taxon>Magnoliopsida</taxon>
        <taxon>eudicotyledons</taxon>
        <taxon>Gunneridae</taxon>
        <taxon>Pentapetalae</taxon>
        <taxon>rosids</taxon>
        <taxon>malvids</taxon>
        <taxon>Brassicales</taxon>
        <taxon>Brassicaceae</taxon>
        <taxon>Arabideae</taxon>
        <taxon>Arabis</taxon>
    </lineage>
</organism>
<sequence>MRGATPGILAFNVPSIPICSKKSRRLSDVSNKSEAEVTADSSTIVIIQDSKDNTVVTALPNQEENLAVQDGSQKIHSAIDAANTQKADDTLAQGSVPGESNEPKGPGNISRSKGKGKVNPADKKEEKKRIAARAKADFEAGRVPAFWIGRTCEVPPSDALVSQSLGDKPNVLLPVNSDSLVVPPSSVVQTTVVESQPPPPRSPSLTMLARSASEFLSRVFSFKVKAY</sequence>
<gene>
    <name evidence="2" type="ordered locus">AALP_Aa5g073100</name>
</gene>
<keyword evidence="3" id="KW-1185">Reference proteome</keyword>
<accession>A0A087GVI5</accession>
<evidence type="ECO:0000256" key="1">
    <source>
        <dbReference type="SAM" id="MobiDB-lite"/>
    </source>
</evidence>
<name>A0A087GVI5_ARAAL</name>
<protein>
    <submittedName>
        <fullName evidence="2">Uncharacterized protein</fullName>
    </submittedName>
</protein>
<feature type="compositionally biased region" description="Basic and acidic residues" evidence="1">
    <location>
        <begin position="120"/>
        <end position="130"/>
    </location>
</feature>
<dbReference type="EMBL" id="CM002873">
    <property type="protein sequence ID" value="KFK33887.1"/>
    <property type="molecule type" value="Genomic_DNA"/>
</dbReference>
<proteinExistence type="predicted"/>
<reference evidence="3" key="1">
    <citation type="journal article" date="2015" name="Nat. Plants">
        <title>Genome expansion of Arabis alpina linked with retrotransposition and reduced symmetric DNA methylation.</title>
        <authorList>
            <person name="Willing E.M."/>
            <person name="Rawat V."/>
            <person name="Mandakova T."/>
            <person name="Maumus F."/>
            <person name="James G.V."/>
            <person name="Nordstroem K.J."/>
            <person name="Becker C."/>
            <person name="Warthmann N."/>
            <person name="Chica C."/>
            <person name="Szarzynska B."/>
            <person name="Zytnicki M."/>
            <person name="Albani M.C."/>
            <person name="Kiefer C."/>
            <person name="Bergonzi S."/>
            <person name="Castaings L."/>
            <person name="Mateos J.L."/>
            <person name="Berns M.C."/>
            <person name="Bujdoso N."/>
            <person name="Piofczyk T."/>
            <person name="de Lorenzo L."/>
            <person name="Barrero-Sicilia C."/>
            <person name="Mateos I."/>
            <person name="Piednoel M."/>
            <person name="Hagmann J."/>
            <person name="Chen-Min-Tao R."/>
            <person name="Iglesias-Fernandez R."/>
            <person name="Schuster S.C."/>
            <person name="Alonso-Blanco C."/>
            <person name="Roudier F."/>
            <person name="Carbonero P."/>
            <person name="Paz-Ares J."/>
            <person name="Davis S.J."/>
            <person name="Pecinka A."/>
            <person name="Quesneville H."/>
            <person name="Colot V."/>
            <person name="Lysak M.A."/>
            <person name="Weigel D."/>
            <person name="Coupland G."/>
            <person name="Schneeberger K."/>
        </authorList>
    </citation>
    <scope>NUCLEOTIDE SEQUENCE [LARGE SCALE GENOMIC DNA]</scope>
    <source>
        <strain evidence="3">cv. Pajares</strain>
    </source>
</reference>